<dbReference type="EMBL" id="LNCD01000058">
    <property type="protein sequence ID" value="KWV54798.1"/>
    <property type="molecule type" value="Genomic_DNA"/>
</dbReference>
<name>A0A109JTE3_9HYPH</name>
<comment type="caution">
    <text evidence="1">The sequence shown here is derived from an EMBL/GenBank/DDBJ whole genome shotgun (WGS) entry which is preliminary data.</text>
</comment>
<gene>
    <name evidence="1" type="ORF">AS026_38200</name>
</gene>
<reference evidence="1 2" key="1">
    <citation type="submission" date="2015-11" db="EMBL/GenBank/DDBJ databases">
        <title>Draft Genome Sequence of the Strain BR 10423 (Rhizobium sp.) isolated from nodules of Mimosa pudica.</title>
        <authorList>
            <person name="Barauna A.C."/>
            <person name="Zilli J.E."/>
            <person name="Simoes-Araujo J.L."/>
            <person name="Reis V.M."/>
            <person name="James E.K."/>
            <person name="Reis F.B.Jr."/>
            <person name="Rouws L.F."/>
            <person name="Passos S.R."/>
            <person name="Gois S.R."/>
        </authorList>
    </citation>
    <scope>NUCLEOTIDE SEQUENCE [LARGE SCALE GENOMIC DNA]</scope>
    <source>
        <strain evidence="1 2">BR10423</strain>
    </source>
</reference>
<dbReference type="Proteomes" id="UP000068164">
    <property type="component" value="Unassembled WGS sequence"/>
</dbReference>
<sequence length="61" mass="6691">MNSAAKGWMQSTIKPLKIFASAMCVSALLLCLLVLMMRHFGPLIVASYLYSEQSTAILIVD</sequence>
<keyword evidence="2" id="KW-1185">Reference proteome</keyword>
<evidence type="ECO:0000313" key="1">
    <source>
        <dbReference type="EMBL" id="KWV54798.1"/>
    </source>
</evidence>
<protein>
    <submittedName>
        <fullName evidence="1">Uncharacterized protein</fullName>
    </submittedName>
</protein>
<evidence type="ECO:0000313" key="2">
    <source>
        <dbReference type="Proteomes" id="UP000068164"/>
    </source>
</evidence>
<accession>A0A109JTE3</accession>
<organism evidence="1 2">
    <name type="scientific">Rhizobium altiplani</name>
    <dbReference type="NCBI Taxonomy" id="1864509"/>
    <lineage>
        <taxon>Bacteria</taxon>
        <taxon>Pseudomonadati</taxon>
        <taxon>Pseudomonadota</taxon>
        <taxon>Alphaproteobacteria</taxon>
        <taxon>Hyphomicrobiales</taxon>
        <taxon>Rhizobiaceae</taxon>
        <taxon>Rhizobium/Agrobacterium group</taxon>
        <taxon>Rhizobium</taxon>
    </lineage>
</organism>
<proteinExistence type="predicted"/>
<dbReference type="AlphaFoldDB" id="A0A109JTE3"/>